<gene>
    <name evidence="2" type="ORF">KY465_01880</name>
</gene>
<dbReference type="Proteomes" id="UP001430804">
    <property type="component" value="Unassembled WGS sequence"/>
</dbReference>
<dbReference type="EMBL" id="JAHWQX010000001">
    <property type="protein sequence ID" value="MBW3096023.1"/>
    <property type="molecule type" value="Genomic_DNA"/>
</dbReference>
<reference evidence="2" key="1">
    <citation type="submission" date="2021-07" db="EMBL/GenBank/DDBJ databases">
        <title>Pseudohoeflea marina sp. nov. a polyhydroxyalcanoate-producing bacterium.</title>
        <authorList>
            <person name="Zheng W."/>
            <person name="Yu S."/>
            <person name="Huang Y."/>
        </authorList>
    </citation>
    <scope>NUCLEOTIDE SEQUENCE</scope>
    <source>
        <strain evidence="2">DP4N28-3</strain>
    </source>
</reference>
<dbReference type="Pfam" id="PF13561">
    <property type="entry name" value="adh_short_C2"/>
    <property type="match status" value="1"/>
</dbReference>
<comment type="caution">
    <text evidence="2">The sequence shown here is derived from an EMBL/GenBank/DDBJ whole genome shotgun (WGS) entry which is preliminary data.</text>
</comment>
<organism evidence="2 3">
    <name type="scientific">Pseudohoeflea coraliihabitans</name>
    <dbReference type="NCBI Taxonomy" id="2860393"/>
    <lineage>
        <taxon>Bacteria</taxon>
        <taxon>Pseudomonadati</taxon>
        <taxon>Pseudomonadota</taxon>
        <taxon>Alphaproteobacteria</taxon>
        <taxon>Hyphomicrobiales</taxon>
        <taxon>Rhizobiaceae</taxon>
        <taxon>Pseudohoeflea</taxon>
    </lineage>
</organism>
<sequence length="72" mass="7586">MKNTLPSGNHDDRSAGSHGSSAPTQRDRRRCTRALTYGRAAARPEEIASAILFLAADATFVNGQTLVIDGGS</sequence>
<feature type="region of interest" description="Disordered" evidence="1">
    <location>
        <begin position="1"/>
        <end position="30"/>
    </location>
</feature>
<dbReference type="RefSeq" id="WP_219157856.1">
    <property type="nucleotide sequence ID" value="NZ_JAHWQX010000001.1"/>
</dbReference>
<name>A0ABS6WJ97_9HYPH</name>
<dbReference type="InterPro" id="IPR002347">
    <property type="entry name" value="SDR_fam"/>
</dbReference>
<proteinExistence type="predicted"/>
<evidence type="ECO:0000313" key="2">
    <source>
        <dbReference type="EMBL" id="MBW3096023.1"/>
    </source>
</evidence>
<evidence type="ECO:0000256" key="1">
    <source>
        <dbReference type="SAM" id="MobiDB-lite"/>
    </source>
</evidence>
<protein>
    <submittedName>
        <fullName evidence="2">SDR family oxidoreductase</fullName>
    </submittedName>
</protein>
<evidence type="ECO:0000313" key="3">
    <source>
        <dbReference type="Proteomes" id="UP001430804"/>
    </source>
</evidence>
<accession>A0ABS6WJ97</accession>
<keyword evidence="3" id="KW-1185">Reference proteome</keyword>